<dbReference type="EMBL" id="CAJVPU010003904">
    <property type="protein sequence ID" value="CAG8524928.1"/>
    <property type="molecule type" value="Genomic_DNA"/>
</dbReference>
<proteinExistence type="predicted"/>
<name>A0ACA9LEQ6_9GLOM</name>
<evidence type="ECO:0000313" key="2">
    <source>
        <dbReference type="Proteomes" id="UP000789702"/>
    </source>
</evidence>
<protein>
    <submittedName>
        <fullName evidence="1">1478_t:CDS:1</fullName>
    </submittedName>
</protein>
<evidence type="ECO:0000313" key="1">
    <source>
        <dbReference type="EMBL" id="CAG8524928.1"/>
    </source>
</evidence>
<comment type="caution">
    <text evidence="1">The sequence shown here is derived from an EMBL/GenBank/DDBJ whole genome shotgun (WGS) entry which is preliminary data.</text>
</comment>
<organism evidence="1 2">
    <name type="scientific">Dentiscutata heterogama</name>
    <dbReference type="NCBI Taxonomy" id="1316150"/>
    <lineage>
        <taxon>Eukaryota</taxon>
        <taxon>Fungi</taxon>
        <taxon>Fungi incertae sedis</taxon>
        <taxon>Mucoromycota</taxon>
        <taxon>Glomeromycotina</taxon>
        <taxon>Glomeromycetes</taxon>
        <taxon>Diversisporales</taxon>
        <taxon>Gigasporaceae</taxon>
        <taxon>Dentiscutata</taxon>
    </lineage>
</organism>
<gene>
    <name evidence="1" type="ORF">DHETER_LOCUS4100</name>
</gene>
<keyword evidence="2" id="KW-1185">Reference proteome</keyword>
<reference evidence="1" key="1">
    <citation type="submission" date="2021-06" db="EMBL/GenBank/DDBJ databases">
        <authorList>
            <person name="Kallberg Y."/>
            <person name="Tangrot J."/>
            <person name="Rosling A."/>
        </authorList>
    </citation>
    <scope>NUCLEOTIDE SEQUENCE</scope>
    <source>
        <strain evidence="1">IL203A</strain>
    </source>
</reference>
<accession>A0ACA9LEQ6</accession>
<dbReference type="Proteomes" id="UP000789702">
    <property type="component" value="Unassembled WGS sequence"/>
</dbReference>
<sequence length="1029" mass="118450">MTLSPDDKQCLIMDYVEKGNLHDYLSKNKPEWDVKINMVVNIAEGLLECHDHKIIHPNLCTKKILIDKKLNVKIAGFCSSTSKKNMLIDTKFNIIEVEEKKIEDFNSNTSTKKALKNKKKDNIYDYGIVVLEIAMNGKEMEIGSNLIDELVGIDTPGKLQTVIKNCCNRNETLENVILVLKNWLYEKRYFLDEVLQVNEKWHEILGEKIDLFDYQHYIELGNIISPPKLSNKICGNVAAVLPYVRQKVNMWGVDILRAENFKSLVVYDEYEEASSGESNDKKKNRLSRFDCIATLFASAECIVAQDIFQTLSQFPIAFPLLIPELDEKEKYKVMLPLFTGSVIEWKTSNGTIVKNHLFKDSFKMIVAIRIGENSKGKSTIINQLLNPKYMFTSCSEPKAEYGIPYMASGSIEFIWLTEETCGYELWNLVFKNHYAKGGKEIILLANLHGDALDYPDQIELVKQFPSCFLVYLMPEYDETQDKVRNLINTKNVIYNYVDPRRNSKVKKYTIDANLLEKYKTIEKVCKTFEKALDFELPTEPININELKLGKTLQFAGSNEFHESVKIVNSIKKKGCSYFKSKIMQLQKKLFNDLSEFWKEEEFKESIQLFVNILKLPIIIQNRALAHLEREISRLSMEESSESRNNAILKRKELNNPKFDQEKDKKIRKEITNLWKEVDNKNLSIEDFFRGLRHIYEIYKNFTSYIDDDSNSISINGLAKEDVLNLPEYCAELLIYGNTIELLDGHSTTISKDWFLEICNFIDKKFQNLRVFVISILGLQSSGKSTLLNALFSCKFAVSTERCSKGFFMQLLFLEKDLSDMLGVDAFILIDTEGLGASEKKGESESEKRDQMLATVATGISNLIIINILGESISELTEILQIVQTAIVTNAHLKKFPDIRVVQHVTEKDETKSSMLKKIFYDVLKKALETENNSNMTIENEGCFRLFAPFKNGATAYSTPSKQYHEDVVELYKSIINGCKDPHNKQKFSDWYSQVISYWDTVSNTININSSENKNSLWMSLFSWCIEDSE</sequence>